<comment type="caution">
    <text evidence="1">The sequence shown here is derived from an EMBL/GenBank/DDBJ whole genome shotgun (WGS) entry which is preliminary data.</text>
</comment>
<accession>A0A1Y1QC68</accession>
<dbReference type="InterPro" id="IPR016119">
    <property type="entry name" value="Br/Cl_peroxidase_C"/>
</dbReference>
<evidence type="ECO:0000313" key="1">
    <source>
        <dbReference type="EMBL" id="OQX02161.1"/>
    </source>
</evidence>
<reference evidence="1 2" key="1">
    <citation type="submission" date="2017-01" db="EMBL/GenBank/DDBJ databases">
        <title>Novel large sulfur bacteria in the metagenomes of groundwater-fed chemosynthetic microbial mats in the Lake Huron basin.</title>
        <authorList>
            <person name="Sharrar A.M."/>
            <person name="Flood B.E."/>
            <person name="Bailey J.V."/>
            <person name="Jones D.S."/>
            <person name="Biddanda B."/>
            <person name="Ruberg S.A."/>
            <person name="Marcus D.N."/>
            <person name="Dick G.J."/>
        </authorList>
    </citation>
    <scope>NUCLEOTIDE SEQUENCE [LARGE SCALE GENOMIC DNA]</scope>
    <source>
        <strain evidence="1">A8</strain>
    </source>
</reference>
<dbReference type="EMBL" id="MTEJ01000512">
    <property type="protein sequence ID" value="OQX02161.1"/>
    <property type="molecule type" value="Genomic_DNA"/>
</dbReference>
<dbReference type="AlphaFoldDB" id="A0A1Y1QC68"/>
<dbReference type="Proteomes" id="UP000192491">
    <property type="component" value="Unassembled WGS sequence"/>
</dbReference>
<proteinExistence type="predicted"/>
<protein>
    <submittedName>
        <fullName evidence="1">Uncharacterized protein</fullName>
    </submittedName>
</protein>
<name>A0A1Y1QC68_9GAMM</name>
<organism evidence="1 2">
    <name type="scientific">Thiothrix lacustris</name>
    <dbReference type="NCBI Taxonomy" id="525917"/>
    <lineage>
        <taxon>Bacteria</taxon>
        <taxon>Pseudomonadati</taxon>
        <taxon>Pseudomonadota</taxon>
        <taxon>Gammaproteobacteria</taxon>
        <taxon>Thiotrichales</taxon>
        <taxon>Thiotrichaceae</taxon>
        <taxon>Thiothrix</taxon>
    </lineage>
</organism>
<gene>
    <name evidence="1" type="ORF">BWK73_43630</name>
</gene>
<dbReference type="Gene3D" id="1.10.606.10">
    <property type="entry name" value="Vanadium-containing Chloroperoxidase, domain 2"/>
    <property type="match status" value="1"/>
</dbReference>
<evidence type="ECO:0000313" key="2">
    <source>
        <dbReference type="Proteomes" id="UP000192491"/>
    </source>
</evidence>
<dbReference type="InterPro" id="IPR036938">
    <property type="entry name" value="PAP2/HPO_sf"/>
</dbReference>
<dbReference type="SUPFAM" id="SSF48317">
    <property type="entry name" value="Acid phosphatase/Vanadium-dependent haloperoxidase"/>
    <property type="match status" value="2"/>
</dbReference>
<sequence>MKNKTFPMNNHDESLATKDIPYIGNFHKTLPHNQYGEVEPSAYRQFKGTCLSIEAGAPINFENVPAGELFPAFDGDADCKLTTSVAKFTSPLSGAATEELGLDPKDVEMPAAPPILSASTAAEMTELYWMALLRDVPLLAFEEAAKSPKVLDACFKVDVADRNLVDEALNELKSTFADALKIDAKREGGLRLGLDLPKEAVQKSGCSCGERLDIDRSTLFRSGLQDEEFGPIVSQFFIREIPYGVQTIDQKQTPYIMGKDFLTNHDDWLRAQNTGKDKFGRDYGNCNNYEDQVKRSALYYPDTKRYISTMRDLARFVNRDALHQAYFNAALFLDSISAPLDAGNPYGGNLYAREGGFATLGGPDLLTLVSEVASRSLKVVWRQKWLVHRRCRPEVYGGLMQMQFNGYDCGDDKPTCREYGLPAWVATT</sequence>
<dbReference type="GO" id="GO:0004601">
    <property type="term" value="F:peroxidase activity"/>
    <property type="evidence" value="ECO:0007669"/>
    <property type="project" value="InterPro"/>
</dbReference>